<dbReference type="OrthoDB" id="8641981at2"/>
<feature type="signal peptide" evidence="2">
    <location>
        <begin position="1"/>
        <end position="20"/>
    </location>
</feature>
<sequence>MNHVLSILLCTAGFAALACAMERQQDALFGGALHGRTTIGLRITGAIALFAALGLVVAWQGWAIGLVMYSGHTSVAAGAVYCMLLR</sequence>
<accession>A0A366HCK5</accession>
<dbReference type="EMBL" id="QNRQ01000005">
    <property type="protein sequence ID" value="RBP39517.1"/>
    <property type="molecule type" value="Genomic_DNA"/>
</dbReference>
<name>A0A366HCK5_9BURK</name>
<proteinExistence type="predicted"/>
<keyword evidence="4" id="KW-1185">Reference proteome</keyword>
<feature type="chain" id="PRO_5016909450" evidence="2">
    <location>
        <begin position="21"/>
        <end position="86"/>
    </location>
</feature>
<protein>
    <submittedName>
        <fullName evidence="3">Uncharacterized protein DUF3325</fullName>
    </submittedName>
</protein>
<keyword evidence="1" id="KW-0812">Transmembrane</keyword>
<reference evidence="3 4" key="1">
    <citation type="submission" date="2018-06" db="EMBL/GenBank/DDBJ databases">
        <title>Genomic Encyclopedia of Type Strains, Phase IV (KMG-IV): sequencing the most valuable type-strain genomes for metagenomic binning, comparative biology and taxonomic classification.</title>
        <authorList>
            <person name="Goeker M."/>
        </authorList>
    </citation>
    <scope>NUCLEOTIDE SEQUENCE [LARGE SCALE GENOMIC DNA]</scope>
    <source>
        <strain evidence="3 4">DSM 25520</strain>
    </source>
</reference>
<keyword evidence="1" id="KW-1133">Transmembrane helix</keyword>
<evidence type="ECO:0000256" key="1">
    <source>
        <dbReference type="SAM" id="Phobius"/>
    </source>
</evidence>
<comment type="caution">
    <text evidence="3">The sequence shown here is derived from an EMBL/GenBank/DDBJ whole genome shotgun (WGS) entry which is preliminary data.</text>
</comment>
<evidence type="ECO:0000313" key="3">
    <source>
        <dbReference type="EMBL" id="RBP39517.1"/>
    </source>
</evidence>
<dbReference type="Proteomes" id="UP000253628">
    <property type="component" value="Unassembled WGS sequence"/>
</dbReference>
<dbReference type="InterPro" id="IPR021762">
    <property type="entry name" value="DUF3325"/>
</dbReference>
<dbReference type="RefSeq" id="WP_113933457.1">
    <property type="nucleotide sequence ID" value="NZ_JACCEU010000003.1"/>
</dbReference>
<gene>
    <name evidence="3" type="ORF">DFR37_105313</name>
</gene>
<evidence type="ECO:0000256" key="2">
    <source>
        <dbReference type="SAM" id="SignalP"/>
    </source>
</evidence>
<organism evidence="3 4">
    <name type="scientific">Eoetvoesiella caeni</name>
    <dbReference type="NCBI Taxonomy" id="645616"/>
    <lineage>
        <taxon>Bacteria</taxon>
        <taxon>Pseudomonadati</taxon>
        <taxon>Pseudomonadota</taxon>
        <taxon>Betaproteobacteria</taxon>
        <taxon>Burkholderiales</taxon>
        <taxon>Alcaligenaceae</taxon>
        <taxon>Eoetvoesiella</taxon>
    </lineage>
</organism>
<keyword evidence="1" id="KW-0472">Membrane</keyword>
<dbReference type="AlphaFoldDB" id="A0A366HCK5"/>
<evidence type="ECO:0000313" key="4">
    <source>
        <dbReference type="Proteomes" id="UP000253628"/>
    </source>
</evidence>
<feature type="transmembrane region" description="Helical" evidence="1">
    <location>
        <begin position="39"/>
        <end position="59"/>
    </location>
</feature>
<dbReference type="Pfam" id="PF11804">
    <property type="entry name" value="DUF3325"/>
    <property type="match status" value="1"/>
</dbReference>
<keyword evidence="2" id="KW-0732">Signal</keyword>